<dbReference type="RefSeq" id="WP_330091307.1">
    <property type="nucleotide sequence ID" value="NZ_JAUZMY010000007.1"/>
</dbReference>
<dbReference type="Gene3D" id="1.10.357.10">
    <property type="entry name" value="Tetracycline Repressor, domain 2"/>
    <property type="match status" value="1"/>
</dbReference>
<feature type="DNA-binding region" description="H-T-H motif" evidence="4">
    <location>
        <begin position="13"/>
        <end position="32"/>
    </location>
</feature>
<keyword evidence="7" id="KW-1185">Reference proteome</keyword>
<keyword evidence="2 4" id="KW-0238">DNA-binding</keyword>
<protein>
    <submittedName>
        <fullName evidence="6">TetR family transcriptional regulator</fullName>
    </submittedName>
</protein>
<dbReference type="InterPro" id="IPR041347">
    <property type="entry name" value="MftR_C"/>
</dbReference>
<sequence>MRLTVERGFDQVTVEAIAEAANISRRTFSNYFACKEEALLHGERLYIDAFARHLRERPPEEAAWTALRGAVRALYSSWGRPMDREWAARTRLARDHPSLLARQLANQSRLAQDLEEALEERVGPPGVRHGVLVAVFLAGLRVAVSAWNEQEGCDLLTVVDEVLDEVGAPFDG</sequence>
<dbReference type="PANTHER" id="PTHR30055">
    <property type="entry name" value="HTH-TYPE TRANSCRIPTIONAL REGULATOR RUTR"/>
    <property type="match status" value="1"/>
</dbReference>
<feature type="domain" description="HTH tetR-type" evidence="5">
    <location>
        <begin position="1"/>
        <end position="50"/>
    </location>
</feature>
<dbReference type="InterPro" id="IPR009057">
    <property type="entry name" value="Homeodomain-like_sf"/>
</dbReference>
<proteinExistence type="predicted"/>
<dbReference type="PANTHER" id="PTHR30055:SF238">
    <property type="entry name" value="MYCOFACTOCIN BIOSYNTHESIS TRANSCRIPTIONAL REGULATOR MFTR-RELATED"/>
    <property type="match status" value="1"/>
</dbReference>
<dbReference type="EMBL" id="JAUZMY010000007">
    <property type="protein sequence ID" value="MEE2037515.1"/>
    <property type="molecule type" value="Genomic_DNA"/>
</dbReference>
<dbReference type="Proteomes" id="UP001356095">
    <property type="component" value="Unassembled WGS sequence"/>
</dbReference>
<evidence type="ECO:0000256" key="3">
    <source>
        <dbReference type="ARBA" id="ARBA00023163"/>
    </source>
</evidence>
<organism evidence="6 7">
    <name type="scientific">Nocardiopsis codii</name>
    <dbReference type="NCBI Taxonomy" id="3065942"/>
    <lineage>
        <taxon>Bacteria</taxon>
        <taxon>Bacillati</taxon>
        <taxon>Actinomycetota</taxon>
        <taxon>Actinomycetes</taxon>
        <taxon>Streptosporangiales</taxon>
        <taxon>Nocardiopsidaceae</taxon>
        <taxon>Nocardiopsis</taxon>
    </lineage>
</organism>
<dbReference type="InterPro" id="IPR001647">
    <property type="entry name" value="HTH_TetR"/>
</dbReference>
<name>A0ABU7K5J2_9ACTN</name>
<evidence type="ECO:0000256" key="4">
    <source>
        <dbReference type="PROSITE-ProRule" id="PRU00335"/>
    </source>
</evidence>
<dbReference type="SUPFAM" id="SSF46689">
    <property type="entry name" value="Homeodomain-like"/>
    <property type="match status" value="1"/>
</dbReference>
<gene>
    <name evidence="6" type="ORF">Q8791_09815</name>
</gene>
<evidence type="ECO:0000256" key="2">
    <source>
        <dbReference type="ARBA" id="ARBA00023125"/>
    </source>
</evidence>
<accession>A0ABU7K5J2</accession>
<evidence type="ECO:0000256" key="1">
    <source>
        <dbReference type="ARBA" id="ARBA00023015"/>
    </source>
</evidence>
<evidence type="ECO:0000313" key="7">
    <source>
        <dbReference type="Proteomes" id="UP001356095"/>
    </source>
</evidence>
<reference evidence="6 7" key="1">
    <citation type="submission" date="2023-08" db="EMBL/GenBank/DDBJ databases">
        <authorList>
            <person name="Girao M."/>
            <person name="Carvalho M.F."/>
        </authorList>
    </citation>
    <scope>NUCLEOTIDE SEQUENCE [LARGE SCALE GENOMIC DNA]</scope>
    <source>
        <strain evidence="6 7">CT-R113</strain>
    </source>
</reference>
<dbReference type="InterPro" id="IPR050109">
    <property type="entry name" value="HTH-type_TetR-like_transc_reg"/>
</dbReference>
<dbReference type="Pfam" id="PF17754">
    <property type="entry name" value="TetR_C_14"/>
    <property type="match status" value="1"/>
</dbReference>
<keyword evidence="1" id="KW-0805">Transcription regulation</keyword>
<dbReference type="Pfam" id="PF00440">
    <property type="entry name" value="TetR_N"/>
    <property type="match status" value="1"/>
</dbReference>
<evidence type="ECO:0000259" key="5">
    <source>
        <dbReference type="PROSITE" id="PS50977"/>
    </source>
</evidence>
<dbReference type="PROSITE" id="PS50977">
    <property type="entry name" value="HTH_TETR_2"/>
    <property type="match status" value="1"/>
</dbReference>
<comment type="caution">
    <text evidence="6">The sequence shown here is derived from an EMBL/GenBank/DDBJ whole genome shotgun (WGS) entry which is preliminary data.</text>
</comment>
<evidence type="ECO:0000313" key="6">
    <source>
        <dbReference type="EMBL" id="MEE2037515.1"/>
    </source>
</evidence>
<keyword evidence="3" id="KW-0804">Transcription</keyword>